<reference evidence="1 2" key="1">
    <citation type="journal article" date="2016" name="Nat. Commun.">
        <title>Ectomycorrhizal ecology is imprinted in the genome of the dominant symbiotic fungus Cenococcum geophilum.</title>
        <authorList>
            <consortium name="DOE Joint Genome Institute"/>
            <person name="Peter M."/>
            <person name="Kohler A."/>
            <person name="Ohm R.A."/>
            <person name="Kuo A."/>
            <person name="Krutzmann J."/>
            <person name="Morin E."/>
            <person name="Arend M."/>
            <person name="Barry K.W."/>
            <person name="Binder M."/>
            <person name="Choi C."/>
            <person name="Clum A."/>
            <person name="Copeland A."/>
            <person name="Grisel N."/>
            <person name="Haridas S."/>
            <person name="Kipfer T."/>
            <person name="LaButti K."/>
            <person name="Lindquist E."/>
            <person name="Lipzen A."/>
            <person name="Maire R."/>
            <person name="Meier B."/>
            <person name="Mihaltcheva S."/>
            <person name="Molinier V."/>
            <person name="Murat C."/>
            <person name="Poggeler S."/>
            <person name="Quandt C.A."/>
            <person name="Sperisen C."/>
            <person name="Tritt A."/>
            <person name="Tisserant E."/>
            <person name="Crous P.W."/>
            <person name="Henrissat B."/>
            <person name="Nehls U."/>
            <person name="Egli S."/>
            <person name="Spatafora J.W."/>
            <person name="Grigoriev I.V."/>
            <person name="Martin F.M."/>
        </authorList>
    </citation>
    <scope>NUCLEOTIDE SEQUENCE [LARGE SCALE GENOMIC DNA]</scope>
    <source>
        <strain evidence="1 2">CBS 207.34</strain>
    </source>
</reference>
<sequence length="883" mass="101114">MAPLTPVLSSELKCMTELKIDELKRMQRSYEQRKAELLVAVEDAGHAAKDQRARVSTLLSGIKKLDPSSENDDDLTNMSRWLDQAGYDRSISTAKLTSFEKTLRLKLDCQSRRLELADLHAQLLEEWIQQTVSSGNPLSTKVDKLVLDQEDEFEVVEEGQIPQLREKFESIAFTPLEVNAEDIDRHLSKFFPGDKGTKALEELRENVKEYGDDALDGMKIFTDETLQYCIQDLLQNELLSDEKKATLQGYQQSPVVLREIASTLNMKFSDIRNWAWRSPDKGLRVEARQNSDGIYCMTAEEDLLETLFLQGIAVSWSIVIKGCLKEFIRKEERVWKRTDRPSFVEMDKRDYYLQTKFLQEFFLSQLPERPTRLYGKQRWNENVAPTIKNPKETQALLIRQLTTEMQIRQALDGEVAIVKADVESFATSLPHSTILSVLKFLGVPEDWLVFFKKFLEAPLNMGPVIRGTADQVRIRKRGVPVGHGFEKFFGEAVLFFMDLAVHQDAGMLLYRLRDEAWLCGKPEKCAKAWETMFELSMALGLNFSVRKSGSASLGNGDFSGLLPTGELTIGFLSFDKNSGKWVIDQSKVDTHIRQLRKQLSPCTSILSWIHTWNTSVGQFASHLFGQPANCLGKEHLDSLLAVYGRIERSIFGSSNDTVDNLTSYIKNLLTTRFGACDVPDAFIFMPEKFGGLGVLNPFTTLALSHNVSEKPEKAMQDFLKEEREAYDKAKERFDSLDHQGRLRKLEAIYLDKDTARTMFTDGDIDTFMSFEEFTRWRESTPHLVCLYNVYDDLNMVPEDDAEPSREVNSDLRRLNRIQAGFGYWQLSSEDRWVVQLYSEELFERYGGLSLVDKNWLPLQALKILRGEQDDDDDDNVSIYSESE</sequence>
<protein>
    <submittedName>
        <fullName evidence="1">Uncharacterized protein</fullName>
    </submittedName>
</protein>
<dbReference type="EMBL" id="KV750385">
    <property type="protein sequence ID" value="OCL05055.1"/>
    <property type="molecule type" value="Genomic_DNA"/>
</dbReference>
<evidence type="ECO:0000313" key="1">
    <source>
        <dbReference type="EMBL" id="OCL05055.1"/>
    </source>
</evidence>
<keyword evidence="2" id="KW-1185">Reference proteome</keyword>
<name>A0A8E2EUU9_9PEZI</name>
<dbReference type="Proteomes" id="UP000250140">
    <property type="component" value="Unassembled WGS sequence"/>
</dbReference>
<proteinExistence type="predicted"/>
<organism evidence="1 2">
    <name type="scientific">Glonium stellatum</name>
    <dbReference type="NCBI Taxonomy" id="574774"/>
    <lineage>
        <taxon>Eukaryota</taxon>
        <taxon>Fungi</taxon>
        <taxon>Dikarya</taxon>
        <taxon>Ascomycota</taxon>
        <taxon>Pezizomycotina</taxon>
        <taxon>Dothideomycetes</taxon>
        <taxon>Pleosporomycetidae</taxon>
        <taxon>Gloniales</taxon>
        <taxon>Gloniaceae</taxon>
        <taxon>Glonium</taxon>
    </lineage>
</organism>
<accession>A0A8E2EUU9</accession>
<dbReference type="PANTHER" id="PTHR37015">
    <property type="entry name" value="REVERSE TRANSCRIPTASE DOMAIN-CONTAINING PROTEIN"/>
    <property type="match status" value="1"/>
</dbReference>
<dbReference type="AlphaFoldDB" id="A0A8E2EUU9"/>
<dbReference type="PANTHER" id="PTHR37015:SF2">
    <property type="entry name" value="REVERSE TRANSCRIPTASE DOMAIN-CONTAINING PROTEIN"/>
    <property type="match status" value="1"/>
</dbReference>
<evidence type="ECO:0000313" key="2">
    <source>
        <dbReference type="Proteomes" id="UP000250140"/>
    </source>
</evidence>
<gene>
    <name evidence="1" type="ORF">AOQ84DRAFT_399764</name>
</gene>
<dbReference type="OrthoDB" id="74545at2759"/>